<protein>
    <submittedName>
        <fullName evidence="1">Uncharacterized protein</fullName>
    </submittedName>
</protein>
<dbReference type="RefSeq" id="WP_123434627.1">
    <property type="nucleotide sequence ID" value="NZ_MOBK01000006.1"/>
</dbReference>
<dbReference type="Proteomes" id="UP000285636">
    <property type="component" value="Unassembled WGS sequence"/>
</dbReference>
<dbReference type="AlphaFoldDB" id="A0A423I666"/>
<evidence type="ECO:0000313" key="1">
    <source>
        <dbReference type="EMBL" id="RON21050.1"/>
    </source>
</evidence>
<dbReference type="InterPro" id="IPR027417">
    <property type="entry name" value="P-loop_NTPase"/>
</dbReference>
<gene>
    <name evidence="1" type="ORF">BK660_16235</name>
</gene>
<dbReference type="Gene3D" id="3.40.50.300">
    <property type="entry name" value="P-loop containing nucleotide triphosphate hydrolases"/>
    <property type="match status" value="1"/>
</dbReference>
<dbReference type="SUPFAM" id="SSF52540">
    <property type="entry name" value="P-loop containing nucleoside triphosphate hydrolases"/>
    <property type="match status" value="1"/>
</dbReference>
<reference evidence="1 2" key="1">
    <citation type="submission" date="2016-10" db="EMBL/GenBank/DDBJ databases">
        <title>Comparative genome analysis of multiple Pseudomonas spp. focuses on biocontrol and plant growth promoting traits.</title>
        <authorList>
            <person name="Tao X.-Y."/>
            <person name="Taylor C.G."/>
        </authorList>
    </citation>
    <scope>NUCLEOTIDE SEQUENCE [LARGE SCALE GENOMIC DNA]</scope>
    <source>
        <strain evidence="1 2">38D7</strain>
    </source>
</reference>
<name>A0A423I666_9PSED</name>
<evidence type="ECO:0000313" key="2">
    <source>
        <dbReference type="Proteomes" id="UP000285636"/>
    </source>
</evidence>
<comment type="caution">
    <text evidence="1">The sequence shown here is derived from an EMBL/GenBank/DDBJ whole genome shotgun (WGS) entry which is preliminary data.</text>
</comment>
<dbReference type="EMBL" id="MOBK01000006">
    <property type="protein sequence ID" value="RON21050.1"/>
    <property type="molecule type" value="Genomic_DNA"/>
</dbReference>
<sequence>MFLKTLEYREHKGMPMAWSLRGLHLGPINLIVGKNSTGKTRVINIIAALANSIAGRAPMFSSANWEAEFERYKGEVVESQTYHLSHHSQRISHEKFLIKNQTVMERSESGDGFVLKKKGSERVRYKVESNQLMAVVRSDPYQHPQFENLKRWAKSSCMYRFGSEFGRGNLTIGNQPPLDATSTLDISMMPEDVSGVFLRTSQRFGDALKIALIDDMAAIGYPCDDIALVPMAELNVNGASALAMAIKEKDINFYIRQTDLSQGMYRALALLVQFNANILWTRAMMVGRTPKLGDSPMLLIDDIGEGLDHERSRSLIQLIVSKCLNNNIQLIMSSNDRYVMNYVSLKYWTVLTRVGGIVEAVNIHNSKETFEEFSYSGLSNFDFFSGEHYSKDSAV</sequence>
<organism evidence="1 2">
    <name type="scientific">Pseudomonas brassicacearum</name>
    <dbReference type="NCBI Taxonomy" id="930166"/>
    <lineage>
        <taxon>Bacteria</taxon>
        <taxon>Pseudomonadati</taxon>
        <taxon>Pseudomonadota</taxon>
        <taxon>Gammaproteobacteria</taxon>
        <taxon>Pseudomonadales</taxon>
        <taxon>Pseudomonadaceae</taxon>
        <taxon>Pseudomonas</taxon>
    </lineage>
</organism>
<proteinExistence type="predicted"/>
<accession>A0A423I666</accession>